<dbReference type="InterPro" id="IPR028163">
    <property type="entry name" value="HAUS_6_N"/>
</dbReference>
<evidence type="ECO:0000313" key="4">
    <source>
        <dbReference type="EMBL" id="KAJ7777067.1"/>
    </source>
</evidence>
<feature type="region of interest" description="Disordered" evidence="1">
    <location>
        <begin position="435"/>
        <end position="474"/>
    </location>
</feature>
<dbReference type="Pfam" id="PF14661">
    <property type="entry name" value="HAUS6_N"/>
    <property type="match status" value="1"/>
</dbReference>
<accession>A0AAD7K2R0</accession>
<evidence type="ECO:0000259" key="3">
    <source>
        <dbReference type="Pfam" id="PF14661"/>
    </source>
</evidence>
<keyword evidence="5" id="KW-1185">Reference proteome</keyword>
<dbReference type="AlphaFoldDB" id="A0AAD7K2R0"/>
<name>A0AAD7K2R0_9AGAR</name>
<evidence type="ECO:0000256" key="1">
    <source>
        <dbReference type="SAM" id="MobiDB-lite"/>
    </source>
</evidence>
<reference evidence="4" key="1">
    <citation type="submission" date="2023-03" db="EMBL/GenBank/DDBJ databases">
        <title>Massive genome expansion in bonnet fungi (Mycena s.s.) driven by repeated elements and novel gene families across ecological guilds.</title>
        <authorList>
            <consortium name="Lawrence Berkeley National Laboratory"/>
            <person name="Harder C.B."/>
            <person name="Miyauchi S."/>
            <person name="Viragh M."/>
            <person name="Kuo A."/>
            <person name="Thoen E."/>
            <person name="Andreopoulos B."/>
            <person name="Lu D."/>
            <person name="Skrede I."/>
            <person name="Drula E."/>
            <person name="Henrissat B."/>
            <person name="Morin E."/>
            <person name="Kohler A."/>
            <person name="Barry K."/>
            <person name="LaButti K."/>
            <person name="Morin E."/>
            <person name="Salamov A."/>
            <person name="Lipzen A."/>
            <person name="Mereny Z."/>
            <person name="Hegedus B."/>
            <person name="Baldrian P."/>
            <person name="Stursova M."/>
            <person name="Weitz H."/>
            <person name="Taylor A."/>
            <person name="Grigoriev I.V."/>
            <person name="Nagy L.G."/>
            <person name="Martin F."/>
            <person name="Kauserud H."/>
        </authorList>
    </citation>
    <scope>NUCLEOTIDE SEQUENCE</scope>
    <source>
        <strain evidence="4">CBHHK182m</strain>
    </source>
</reference>
<dbReference type="EMBL" id="JARKIB010000008">
    <property type="protein sequence ID" value="KAJ7777067.1"/>
    <property type="molecule type" value="Genomic_DNA"/>
</dbReference>
<feature type="domain" description="HAUS augmin-like complex subunit 6 N-terminal" evidence="3">
    <location>
        <begin position="122"/>
        <end position="242"/>
    </location>
</feature>
<feature type="compositionally biased region" description="Low complexity" evidence="1">
    <location>
        <begin position="447"/>
        <end position="458"/>
    </location>
</feature>
<sequence length="602" mass="66901">MSASVLTLPVSLVLLIHLHLLQYPLANKPEYDHNLFDARVRGLRDRTRTMEDVCYFLTTRIEGPKERARKVISTYPCMQPAETTAFRTSLAKFLETLRHSSMSSGRPDSKTPTANSAWWWKDVVVRKSLLEECAGERFERLILALSTHALLKGSRTIEPNETQALLRTQPRVYMAHLATFQSHRNAWARSASLLDQRQHDLRVLRSRVQHQNHSNTYDSLSTEKLRALADSTLQDLLSSQAWAEAGGRSALKFLADLSGIAPSETPADPKKNQLVSQAPRDSLPPTQPPPLPIAAAHHSANLRKITKRVFPKQALVETPSSVASKGLSRHYALSEILEAEARMGQALSDALARTRMAVARQKSIPSSRRTFHQIQVKLDLWQAAEKISNIDFEVTHDNGESFGALVGQEWYQGPGDWENLLPKYPLIPAPPQLVTATTRREPPRTPPKSNSKASSARRSMTKTYPAPETVKPRLEHDLNRRLGAGQPDSTNSALAIDRPLAASFNPPREEYGAEGGESDLGTATPRPLAKTSSASRSAPHTVPLSPYAKHPYQFHDSEDSEDEFGEGPSISVRDLLLQADMSHFDIIADDSSELGEQSFEWA</sequence>
<evidence type="ECO:0000313" key="5">
    <source>
        <dbReference type="Proteomes" id="UP001215598"/>
    </source>
</evidence>
<feature type="signal peptide" evidence="2">
    <location>
        <begin position="1"/>
        <end position="26"/>
    </location>
</feature>
<feature type="region of interest" description="Disordered" evidence="1">
    <location>
        <begin position="262"/>
        <end position="289"/>
    </location>
</feature>
<gene>
    <name evidence="4" type="ORF">B0H16DRAFT_1879220</name>
</gene>
<proteinExistence type="predicted"/>
<feature type="chain" id="PRO_5042229840" description="HAUS augmin-like complex subunit 6 N-terminal domain-containing protein" evidence="2">
    <location>
        <begin position="27"/>
        <end position="602"/>
    </location>
</feature>
<comment type="caution">
    <text evidence="4">The sequence shown here is derived from an EMBL/GenBank/DDBJ whole genome shotgun (WGS) entry which is preliminary data.</text>
</comment>
<dbReference type="Proteomes" id="UP001215598">
    <property type="component" value="Unassembled WGS sequence"/>
</dbReference>
<protein>
    <recommendedName>
        <fullName evidence="3">HAUS augmin-like complex subunit 6 N-terminal domain-containing protein</fullName>
    </recommendedName>
</protein>
<feature type="region of interest" description="Disordered" evidence="1">
    <location>
        <begin position="503"/>
        <end position="567"/>
    </location>
</feature>
<keyword evidence="2" id="KW-0732">Signal</keyword>
<evidence type="ECO:0000256" key="2">
    <source>
        <dbReference type="SAM" id="SignalP"/>
    </source>
</evidence>
<organism evidence="4 5">
    <name type="scientific">Mycena metata</name>
    <dbReference type="NCBI Taxonomy" id="1033252"/>
    <lineage>
        <taxon>Eukaryota</taxon>
        <taxon>Fungi</taxon>
        <taxon>Dikarya</taxon>
        <taxon>Basidiomycota</taxon>
        <taxon>Agaricomycotina</taxon>
        <taxon>Agaricomycetes</taxon>
        <taxon>Agaricomycetidae</taxon>
        <taxon>Agaricales</taxon>
        <taxon>Marasmiineae</taxon>
        <taxon>Mycenaceae</taxon>
        <taxon>Mycena</taxon>
    </lineage>
</organism>